<keyword evidence="8 11" id="KW-0570">Pentose shunt</keyword>
<gene>
    <name evidence="11" type="primary">tal</name>
    <name evidence="12" type="ORF">AQJ64_03435</name>
</gene>
<feature type="active site" description="Schiff-base intermediate with substrate" evidence="11">
    <location>
        <position position="150"/>
    </location>
</feature>
<dbReference type="Proteomes" id="UP000052982">
    <property type="component" value="Unassembled WGS sequence"/>
</dbReference>
<dbReference type="PROSITE" id="PS00958">
    <property type="entry name" value="TRANSALDOLASE_2"/>
    <property type="match status" value="1"/>
</dbReference>
<dbReference type="GO" id="GO:0005975">
    <property type="term" value="P:carbohydrate metabolic process"/>
    <property type="evidence" value="ECO:0007669"/>
    <property type="project" value="InterPro"/>
</dbReference>
<reference evidence="12 13" key="1">
    <citation type="submission" date="2015-10" db="EMBL/GenBank/DDBJ databases">
        <title>Draft genome sequence of Streptomyces griseoruber DSM 40281, type strain for the species Streptomyces griseoruber.</title>
        <authorList>
            <person name="Ruckert C."/>
            <person name="Winkler A."/>
            <person name="Kalinowski J."/>
            <person name="Kampfer P."/>
            <person name="Glaeser S."/>
        </authorList>
    </citation>
    <scope>NUCLEOTIDE SEQUENCE [LARGE SCALE GENOMIC DNA]</scope>
    <source>
        <strain evidence="12 13">DSM 40281</strain>
    </source>
</reference>
<protein>
    <recommendedName>
        <fullName evidence="5 11">Transaldolase</fullName>
        <ecNumber evidence="5 11">2.2.1.2</ecNumber>
    </recommendedName>
</protein>
<dbReference type="PANTHER" id="PTHR10683">
    <property type="entry name" value="TRANSALDOLASE"/>
    <property type="match status" value="1"/>
</dbReference>
<dbReference type="NCBIfam" id="TIGR00876">
    <property type="entry name" value="tal_mycobact"/>
    <property type="match status" value="1"/>
</dbReference>
<comment type="similarity">
    <text evidence="4 11">Belongs to the transaldolase family. Type 2 subfamily.</text>
</comment>
<dbReference type="AlphaFoldDB" id="A0A101T966"/>
<dbReference type="GO" id="GO:0004801">
    <property type="term" value="F:transaldolase activity"/>
    <property type="evidence" value="ECO:0007669"/>
    <property type="project" value="UniProtKB-UniRule"/>
</dbReference>
<organism evidence="12 13">
    <name type="scientific">Streptomyces griseoruber</name>
    <dbReference type="NCBI Taxonomy" id="1943"/>
    <lineage>
        <taxon>Bacteria</taxon>
        <taxon>Bacillati</taxon>
        <taxon>Actinomycetota</taxon>
        <taxon>Actinomycetes</taxon>
        <taxon>Kitasatosporales</taxon>
        <taxon>Streptomycetaceae</taxon>
        <taxon>Streptomyces</taxon>
    </lineage>
</organism>
<evidence type="ECO:0000256" key="2">
    <source>
        <dbReference type="ARBA" id="ARBA00004496"/>
    </source>
</evidence>
<keyword evidence="7 11" id="KW-0808">Transferase</keyword>
<evidence type="ECO:0000256" key="1">
    <source>
        <dbReference type="ARBA" id="ARBA00003518"/>
    </source>
</evidence>
<dbReference type="Pfam" id="PF00923">
    <property type="entry name" value="TAL_FSA"/>
    <property type="match status" value="1"/>
</dbReference>
<dbReference type="HAMAP" id="MF_00493">
    <property type="entry name" value="Transaldolase_2"/>
    <property type="match status" value="1"/>
</dbReference>
<comment type="catalytic activity">
    <reaction evidence="10 11">
        <text>D-sedoheptulose 7-phosphate + D-glyceraldehyde 3-phosphate = D-erythrose 4-phosphate + beta-D-fructose 6-phosphate</text>
        <dbReference type="Rhea" id="RHEA:17053"/>
        <dbReference type="ChEBI" id="CHEBI:16897"/>
        <dbReference type="ChEBI" id="CHEBI:57483"/>
        <dbReference type="ChEBI" id="CHEBI:57634"/>
        <dbReference type="ChEBI" id="CHEBI:59776"/>
        <dbReference type="EC" id="2.2.1.2"/>
    </reaction>
</comment>
<evidence type="ECO:0000256" key="9">
    <source>
        <dbReference type="ARBA" id="ARBA00023270"/>
    </source>
</evidence>
<dbReference type="InterPro" id="IPR018225">
    <property type="entry name" value="Transaldolase_AS"/>
</dbReference>
<keyword evidence="9 11" id="KW-0704">Schiff base</keyword>
<dbReference type="PANTHER" id="PTHR10683:SF31">
    <property type="entry name" value="TRANSALDOLASE"/>
    <property type="match status" value="1"/>
</dbReference>
<comment type="subcellular location">
    <subcellularLocation>
        <location evidence="2 11">Cytoplasm</location>
    </subcellularLocation>
</comment>
<dbReference type="InterPro" id="IPR001585">
    <property type="entry name" value="TAL/FSA"/>
</dbReference>
<dbReference type="InterPro" id="IPR013785">
    <property type="entry name" value="Aldolase_TIM"/>
</dbReference>
<evidence type="ECO:0000256" key="8">
    <source>
        <dbReference type="ARBA" id="ARBA00023126"/>
    </source>
</evidence>
<name>A0A101T966_9ACTN</name>
<evidence type="ECO:0000256" key="6">
    <source>
        <dbReference type="ARBA" id="ARBA00022490"/>
    </source>
</evidence>
<evidence type="ECO:0000313" key="13">
    <source>
        <dbReference type="Proteomes" id="UP000052982"/>
    </source>
</evidence>
<comment type="pathway">
    <text evidence="3 11">Carbohydrate degradation; pentose phosphate pathway; D-glyceraldehyde 3-phosphate and beta-D-fructose 6-phosphate from D-ribose 5-phosphate and D-xylulose 5-phosphate (non-oxidative stage): step 2/3.</text>
</comment>
<dbReference type="InterPro" id="IPR004732">
    <property type="entry name" value="Transaldolase_2"/>
</dbReference>
<evidence type="ECO:0000256" key="4">
    <source>
        <dbReference type="ARBA" id="ARBA00008426"/>
    </source>
</evidence>
<dbReference type="NCBIfam" id="NF002881">
    <property type="entry name" value="PRK03343.1"/>
    <property type="match status" value="1"/>
</dbReference>
<comment type="function">
    <text evidence="1 11">Transaldolase is important for the balance of metabolites in the pentose-phosphate pathway.</text>
</comment>
<dbReference type="EMBL" id="LMWW01000006">
    <property type="protein sequence ID" value="KUN88017.1"/>
    <property type="molecule type" value="Genomic_DNA"/>
</dbReference>
<evidence type="ECO:0000256" key="3">
    <source>
        <dbReference type="ARBA" id="ARBA00004857"/>
    </source>
</evidence>
<dbReference type="GO" id="GO:0005737">
    <property type="term" value="C:cytoplasm"/>
    <property type="evidence" value="ECO:0007669"/>
    <property type="project" value="UniProtKB-SubCell"/>
</dbReference>
<dbReference type="CDD" id="cd00955">
    <property type="entry name" value="Transaldolase_like"/>
    <property type="match status" value="1"/>
</dbReference>
<accession>A0A101T966</accession>
<evidence type="ECO:0000256" key="10">
    <source>
        <dbReference type="ARBA" id="ARBA00048810"/>
    </source>
</evidence>
<dbReference type="PIRSF" id="PIRSF036915">
    <property type="entry name" value="Trnald_Bac_Plnt"/>
    <property type="match status" value="1"/>
</dbReference>
<evidence type="ECO:0000256" key="11">
    <source>
        <dbReference type="HAMAP-Rule" id="MF_00493"/>
    </source>
</evidence>
<keyword evidence="6 11" id="KW-0963">Cytoplasm</keyword>
<dbReference type="GO" id="GO:0006098">
    <property type="term" value="P:pentose-phosphate shunt"/>
    <property type="evidence" value="ECO:0007669"/>
    <property type="project" value="UniProtKB-UniRule"/>
</dbReference>
<comment type="caution">
    <text evidence="12">The sequence shown here is derived from an EMBL/GenBank/DDBJ whole genome shotgun (WGS) entry which is preliminary data.</text>
</comment>
<dbReference type="STRING" id="1943.AQJ64_03435"/>
<sequence>MITVTEATAPTAEALKRLSDEGVSIWLDDLSRKRIQSGNLADLVATRHVVGVTTNPSIFQAAIGSGEGYEEQLADLAVRGVTVDEAVRMMTTADVRAAADILHSVYTTSDGVDGRVSIEVDPRLAHDTAATVAEAKQLAWLVDRPNVMIKIPATKAGLPAITEVIGLGISVNVTLIFSLERYREVMEAYLAGLEQALSNGVDLSTVHSVASFFVSRVDSEIDKRLTVLGTDQSLALKGRAALANARLAYEAYEGVFAGERWAALAGAGANRQRPLWASTGVKDPAYKDTLYVDDLVAPGTVNTMPEATLDAVADHGAVIGDTVTGGYGQARADLAAVAALGVSYDEVVTRLEDEGVAKFEAAWEDLLNTVTKSLQSKGADAE</sequence>
<evidence type="ECO:0000256" key="7">
    <source>
        <dbReference type="ARBA" id="ARBA00022679"/>
    </source>
</evidence>
<dbReference type="SUPFAM" id="SSF51569">
    <property type="entry name" value="Aldolase"/>
    <property type="match status" value="1"/>
</dbReference>
<dbReference type="Gene3D" id="3.20.20.70">
    <property type="entry name" value="Aldolase class I"/>
    <property type="match status" value="1"/>
</dbReference>
<dbReference type="EC" id="2.2.1.2" evidence="5 11"/>
<keyword evidence="13" id="KW-1185">Reference proteome</keyword>
<dbReference type="PROSITE" id="PS01054">
    <property type="entry name" value="TRANSALDOLASE_1"/>
    <property type="match status" value="1"/>
</dbReference>
<dbReference type="UniPathway" id="UPA00115">
    <property type="reaction ID" value="UER00414"/>
</dbReference>
<dbReference type="OrthoDB" id="9809101at2"/>
<evidence type="ECO:0000313" key="12">
    <source>
        <dbReference type="EMBL" id="KUN88017.1"/>
    </source>
</evidence>
<evidence type="ECO:0000256" key="5">
    <source>
        <dbReference type="ARBA" id="ARBA00013151"/>
    </source>
</evidence>
<proteinExistence type="inferred from homology"/>
<dbReference type="RefSeq" id="WP_055635895.1">
    <property type="nucleotide sequence ID" value="NZ_JBIRRP010000008.1"/>
</dbReference>